<evidence type="ECO:0000313" key="1">
    <source>
        <dbReference type="EMBL" id="ELP32296.1"/>
    </source>
</evidence>
<sequence length="58" mass="6612">MNSTNTISARFHRGFKSKLAPEMLNRRPAYLLALRVGRSGRCTNNMLIDEAYARAIRT</sequence>
<dbReference type="AlphaFoldDB" id="L7CGU4"/>
<evidence type="ECO:0000313" key="2">
    <source>
        <dbReference type="Proteomes" id="UP000010959"/>
    </source>
</evidence>
<dbReference type="Proteomes" id="UP000010959">
    <property type="component" value="Unassembled WGS sequence"/>
</dbReference>
<name>L7CGU4_RHOBT</name>
<comment type="caution">
    <text evidence="1">The sequence shown here is derived from an EMBL/GenBank/DDBJ whole genome shotgun (WGS) entry which is preliminary data.</text>
</comment>
<organism evidence="1 2">
    <name type="scientific">Rhodopirellula baltica SWK14</name>
    <dbReference type="NCBI Taxonomy" id="993516"/>
    <lineage>
        <taxon>Bacteria</taxon>
        <taxon>Pseudomonadati</taxon>
        <taxon>Planctomycetota</taxon>
        <taxon>Planctomycetia</taxon>
        <taxon>Pirellulales</taxon>
        <taxon>Pirellulaceae</taxon>
        <taxon>Rhodopirellula</taxon>
    </lineage>
</organism>
<reference evidence="1 2" key="1">
    <citation type="journal article" date="2013" name="Mar. Genomics">
        <title>Expression of sulfatases in Rhodopirellula baltica and the diversity of sulfatases in the genus Rhodopirellula.</title>
        <authorList>
            <person name="Wegner C.E."/>
            <person name="Richter-Heitmann T."/>
            <person name="Klindworth A."/>
            <person name="Klockow C."/>
            <person name="Richter M."/>
            <person name="Achstetter T."/>
            <person name="Glockner F.O."/>
            <person name="Harder J."/>
        </authorList>
    </citation>
    <scope>NUCLEOTIDE SEQUENCE [LARGE SCALE GENOMIC DNA]</scope>
    <source>
        <strain evidence="1 2">SWK14</strain>
    </source>
</reference>
<protein>
    <submittedName>
        <fullName evidence="1">Uncharacterized protein</fullName>
    </submittedName>
</protein>
<accession>L7CGU4</accession>
<dbReference type="EMBL" id="AMWG01000111">
    <property type="protein sequence ID" value="ELP32296.1"/>
    <property type="molecule type" value="Genomic_DNA"/>
</dbReference>
<proteinExistence type="predicted"/>
<gene>
    <name evidence="1" type="ORF">RBSWK_03995</name>
</gene>